<feature type="domain" description="Response regulatory" evidence="2">
    <location>
        <begin position="11"/>
        <end position="130"/>
    </location>
</feature>
<feature type="modified residue" description="4-aspartylphosphate" evidence="1">
    <location>
        <position position="61"/>
    </location>
</feature>
<dbReference type="PANTHER" id="PTHR43228:SF1">
    <property type="entry name" value="TWO-COMPONENT RESPONSE REGULATOR ARR22"/>
    <property type="match status" value="1"/>
</dbReference>
<dbReference type="Gene3D" id="3.40.50.2300">
    <property type="match status" value="1"/>
</dbReference>
<proteinExistence type="predicted"/>
<dbReference type="InterPro" id="IPR011990">
    <property type="entry name" value="TPR-like_helical_dom_sf"/>
</dbReference>
<dbReference type="Proteomes" id="UP000295531">
    <property type="component" value="Unassembled WGS sequence"/>
</dbReference>
<organism evidence="3 4">
    <name type="scientific">Idiomarina aquatica</name>
    <dbReference type="NCBI Taxonomy" id="1327752"/>
    <lineage>
        <taxon>Bacteria</taxon>
        <taxon>Pseudomonadati</taxon>
        <taxon>Pseudomonadota</taxon>
        <taxon>Gammaproteobacteria</taxon>
        <taxon>Alteromonadales</taxon>
        <taxon>Idiomarinaceae</taxon>
        <taxon>Idiomarina</taxon>
    </lineage>
</organism>
<dbReference type="InterPro" id="IPR052048">
    <property type="entry name" value="ST_Response_Regulator"/>
</dbReference>
<evidence type="ECO:0000256" key="1">
    <source>
        <dbReference type="PROSITE-ProRule" id="PRU00169"/>
    </source>
</evidence>
<evidence type="ECO:0000313" key="3">
    <source>
        <dbReference type="EMBL" id="TDP40479.1"/>
    </source>
</evidence>
<dbReference type="InterPro" id="IPR001789">
    <property type="entry name" value="Sig_transdc_resp-reg_receiver"/>
</dbReference>
<dbReference type="RefSeq" id="WP_133538167.1">
    <property type="nucleotide sequence ID" value="NZ_SNXI01000001.1"/>
</dbReference>
<dbReference type="Pfam" id="PF14559">
    <property type="entry name" value="TPR_19"/>
    <property type="match status" value="1"/>
</dbReference>
<dbReference type="SUPFAM" id="SSF48452">
    <property type="entry name" value="TPR-like"/>
    <property type="match status" value="2"/>
</dbReference>
<evidence type="ECO:0000259" key="2">
    <source>
        <dbReference type="PROSITE" id="PS50110"/>
    </source>
</evidence>
<keyword evidence="1" id="KW-0597">Phosphoprotein</keyword>
<sequence>MSESVELADKRVLIIEDQKAFQVMLKGLLLNLGAKEVEAKRTGEAGIAAYVRRPFDVMLVDYNLGRGKNGRQVLEELKHRGVLKEDTIFFIITGDNTRPMVLSALEHQPDDYLTKPFSHRVLRSRLVRAYKRRMWLKDVFRSLYQQDYDACINACQRHIDSQSRYSGYCQKLQIELFNKTGRLEQAEAAIKQVMAEGKQPWVQLKLAEVRLSQKRPEDALQIAEAVLKKLPNAIEAQDIKTQCYLLLENNEEALSSARQSINMAPFSINRQTQLANIARDNGDFEIAKQAMNNVLQIARTSVFRNVQHLCNYLRAILDAAEHAETRQKVAKYQTEATMELQRSRYDENVVYSELSFETLESVLVSRIDAFNGRLREAQQLLNKAVGDDLSNNNPVPTELLADVIIVLLDLGEFEKANELAAAADGDDVIDSYTRKLLSERRELAAKTEAAFRDVHQRGIRLYEQHKYKEALATFKEAQQLAPLNSGAALNYIQTAVSYCQNTGKVELEVLKRECANCFKTLQGLPLSDSHKQRYNYLQEQTSSLGLR</sequence>
<reference evidence="3 4" key="1">
    <citation type="submission" date="2019-03" db="EMBL/GenBank/DDBJ databases">
        <title>Freshwater and sediment microbial communities from various areas in North America, analyzing microbe dynamics in response to fracking.</title>
        <authorList>
            <person name="Lamendella R."/>
        </authorList>
    </citation>
    <scope>NUCLEOTIDE SEQUENCE [LARGE SCALE GENOMIC DNA]</scope>
    <source>
        <strain evidence="3 4">18_TX</strain>
    </source>
</reference>
<dbReference type="CDD" id="cd17589">
    <property type="entry name" value="REC_TPR"/>
    <property type="match status" value="1"/>
</dbReference>
<accession>A0A4R6PP49</accession>
<keyword evidence="4" id="KW-1185">Reference proteome</keyword>
<dbReference type="InterPro" id="IPR011006">
    <property type="entry name" value="CheY-like_superfamily"/>
</dbReference>
<dbReference type="SMART" id="SM00028">
    <property type="entry name" value="TPR"/>
    <property type="match status" value="4"/>
</dbReference>
<comment type="caution">
    <text evidence="3">The sequence shown here is derived from an EMBL/GenBank/DDBJ whole genome shotgun (WGS) entry which is preliminary data.</text>
</comment>
<dbReference type="PROSITE" id="PS50110">
    <property type="entry name" value="RESPONSE_REGULATORY"/>
    <property type="match status" value="1"/>
</dbReference>
<dbReference type="EMBL" id="SNXI01000001">
    <property type="protein sequence ID" value="TDP40479.1"/>
    <property type="molecule type" value="Genomic_DNA"/>
</dbReference>
<name>A0A4R6PP49_9GAMM</name>
<dbReference type="PANTHER" id="PTHR43228">
    <property type="entry name" value="TWO-COMPONENT RESPONSE REGULATOR"/>
    <property type="match status" value="1"/>
</dbReference>
<dbReference type="InterPro" id="IPR019734">
    <property type="entry name" value="TPR_rpt"/>
</dbReference>
<dbReference type="GO" id="GO:0000160">
    <property type="term" value="P:phosphorelay signal transduction system"/>
    <property type="evidence" value="ECO:0007669"/>
    <property type="project" value="InterPro"/>
</dbReference>
<gene>
    <name evidence="3" type="ORF">DEU29_10122</name>
</gene>
<dbReference type="OrthoDB" id="7298659at2"/>
<dbReference type="SUPFAM" id="SSF52172">
    <property type="entry name" value="CheY-like"/>
    <property type="match status" value="1"/>
</dbReference>
<dbReference type="Gene3D" id="1.25.40.10">
    <property type="entry name" value="Tetratricopeptide repeat domain"/>
    <property type="match status" value="2"/>
</dbReference>
<dbReference type="Pfam" id="PF00072">
    <property type="entry name" value="Response_reg"/>
    <property type="match status" value="1"/>
</dbReference>
<protein>
    <submittedName>
        <fullName evidence="3">ChAPs (Chs5p-Arf1p-binding) protein</fullName>
    </submittedName>
</protein>
<dbReference type="AlphaFoldDB" id="A0A4R6PP49"/>
<dbReference type="SMART" id="SM00448">
    <property type="entry name" value="REC"/>
    <property type="match status" value="1"/>
</dbReference>
<evidence type="ECO:0000313" key="4">
    <source>
        <dbReference type="Proteomes" id="UP000295531"/>
    </source>
</evidence>